<name>X0TSQ7_9ZZZZ</name>
<keyword evidence="13" id="KW-0030">Aminoacyl-tRNA synthetase</keyword>
<sequence>MSDQPKSPQSDVISMQDVAKIKLRIARVIEVSDHPNADKLMVMKVDLGDEQRQLCAALKGYYTPEQLMGKNLVIVTNLPPRNMRGVESNGMLLAAVTPGYSQVVVLTTESDIPPGSEVS</sequence>
<evidence type="ECO:0000256" key="10">
    <source>
        <dbReference type="ARBA" id="ARBA00022840"/>
    </source>
</evidence>
<keyword evidence="8" id="KW-0436">Ligase</keyword>
<dbReference type="EMBL" id="BARS01004499">
    <property type="protein sequence ID" value="GAF79175.1"/>
    <property type="molecule type" value="Genomic_DNA"/>
</dbReference>
<evidence type="ECO:0000259" key="16">
    <source>
        <dbReference type="PROSITE" id="PS50886"/>
    </source>
</evidence>
<dbReference type="FunFam" id="2.40.50.140:FF:000042">
    <property type="entry name" value="Methionine--tRNA ligase"/>
    <property type="match status" value="1"/>
</dbReference>
<dbReference type="GO" id="GO:0004825">
    <property type="term" value="F:methionine-tRNA ligase activity"/>
    <property type="evidence" value="ECO:0007669"/>
    <property type="project" value="UniProtKB-EC"/>
</dbReference>
<evidence type="ECO:0000256" key="12">
    <source>
        <dbReference type="ARBA" id="ARBA00022917"/>
    </source>
</evidence>
<gene>
    <name evidence="17" type="ORF">S01H1_08793</name>
</gene>
<dbReference type="EC" id="6.1.1.10" evidence="4"/>
<keyword evidence="6" id="KW-0963">Cytoplasm</keyword>
<organism evidence="17">
    <name type="scientific">marine sediment metagenome</name>
    <dbReference type="NCBI Taxonomy" id="412755"/>
    <lineage>
        <taxon>unclassified sequences</taxon>
        <taxon>metagenomes</taxon>
        <taxon>ecological metagenomes</taxon>
    </lineage>
</organism>
<evidence type="ECO:0000256" key="7">
    <source>
        <dbReference type="ARBA" id="ARBA00022555"/>
    </source>
</evidence>
<dbReference type="AlphaFoldDB" id="X0TSQ7"/>
<dbReference type="SUPFAM" id="SSF50249">
    <property type="entry name" value="Nucleic acid-binding proteins"/>
    <property type="match status" value="1"/>
</dbReference>
<evidence type="ECO:0000256" key="14">
    <source>
        <dbReference type="ARBA" id="ARBA00030904"/>
    </source>
</evidence>
<dbReference type="Pfam" id="PF01588">
    <property type="entry name" value="tRNA_bind"/>
    <property type="match status" value="1"/>
</dbReference>
<dbReference type="InterPro" id="IPR002547">
    <property type="entry name" value="tRNA-bd_dom"/>
</dbReference>
<dbReference type="PROSITE" id="PS50886">
    <property type="entry name" value="TRBD"/>
    <property type="match status" value="1"/>
</dbReference>
<evidence type="ECO:0000256" key="2">
    <source>
        <dbReference type="ARBA" id="ARBA00004496"/>
    </source>
</evidence>
<evidence type="ECO:0000256" key="3">
    <source>
        <dbReference type="ARBA" id="ARBA00011738"/>
    </source>
</evidence>
<evidence type="ECO:0000256" key="13">
    <source>
        <dbReference type="ARBA" id="ARBA00023146"/>
    </source>
</evidence>
<reference evidence="17" key="1">
    <citation type="journal article" date="2014" name="Front. Microbiol.">
        <title>High frequency of phylogenetically diverse reductive dehalogenase-homologous genes in deep subseafloor sedimentary metagenomes.</title>
        <authorList>
            <person name="Kawai M."/>
            <person name="Futagami T."/>
            <person name="Toyoda A."/>
            <person name="Takaki Y."/>
            <person name="Nishi S."/>
            <person name="Hori S."/>
            <person name="Arai W."/>
            <person name="Tsubouchi T."/>
            <person name="Morono Y."/>
            <person name="Uchiyama I."/>
            <person name="Ito T."/>
            <person name="Fujiyama A."/>
            <person name="Inagaki F."/>
            <person name="Takami H."/>
        </authorList>
    </citation>
    <scope>NUCLEOTIDE SEQUENCE</scope>
    <source>
        <strain evidence="17">Expedition CK06-06</strain>
    </source>
</reference>
<comment type="subunit">
    <text evidence="3">Homodimer.</text>
</comment>
<evidence type="ECO:0000256" key="4">
    <source>
        <dbReference type="ARBA" id="ARBA00012838"/>
    </source>
</evidence>
<dbReference type="PANTHER" id="PTHR11586:SF37">
    <property type="entry name" value="TRNA-BINDING DOMAIN-CONTAINING PROTEIN"/>
    <property type="match status" value="1"/>
</dbReference>
<feature type="domain" description="TRNA-binding" evidence="16">
    <location>
        <begin position="17"/>
        <end position="119"/>
    </location>
</feature>
<dbReference type="Gene3D" id="2.40.50.140">
    <property type="entry name" value="Nucleic acid-binding proteins"/>
    <property type="match status" value="1"/>
</dbReference>
<evidence type="ECO:0000313" key="17">
    <source>
        <dbReference type="EMBL" id="GAF79175.1"/>
    </source>
</evidence>
<comment type="catalytic activity">
    <reaction evidence="15">
        <text>tRNA(Met) + L-methionine + ATP = L-methionyl-tRNA(Met) + AMP + diphosphate</text>
        <dbReference type="Rhea" id="RHEA:13481"/>
        <dbReference type="Rhea" id="RHEA-COMP:9667"/>
        <dbReference type="Rhea" id="RHEA-COMP:9698"/>
        <dbReference type="ChEBI" id="CHEBI:30616"/>
        <dbReference type="ChEBI" id="CHEBI:33019"/>
        <dbReference type="ChEBI" id="CHEBI:57844"/>
        <dbReference type="ChEBI" id="CHEBI:78442"/>
        <dbReference type="ChEBI" id="CHEBI:78530"/>
        <dbReference type="ChEBI" id="CHEBI:456215"/>
        <dbReference type="EC" id="6.1.1.10"/>
    </reaction>
</comment>
<keyword evidence="12" id="KW-0648">Protein biosynthesis</keyword>
<keyword evidence="11" id="KW-0694">RNA-binding</keyword>
<dbReference type="PANTHER" id="PTHR11586">
    <property type="entry name" value="TRNA-AMINOACYLATION COFACTOR ARC1 FAMILY MEMBER"/>
    <property type="match status" value="1"/>
</dbReference>
<keyword evidence="9" id="KW-0547">Nucleotide-binding</keyword>
<keyword evidence="10" id="KW-0067">ATP-binding</keyword>
<evidence type="ECO:0000256" key="8">
    <source>
        <dbReference type="ARBA" id="ARBA00022598"/>
    </source>
</evidence>
<evidence type="ECO:0000256" key="1">
    <source>
        <dbReference type="ARBA" id="ARBA00003314"/>
    </source>
</evidence>
<protein>
    <recommendedName>
        <fullName evidence="5">Methionine--tRNA ligase</fullName>
        <ecNumber evidence="4">6.1.1.10</ecNumber>
    </recommendedName>
    <alternativeName>
        <fullName evidence="14">Methionyl-tRNA synthetase</fullName>
    </alternativeName>
</protein>
<comment type="caution">
    <text evidence="17">The sequence shown here is derived from an EMBL/GenBank/DDBJ whole genome shotgun (WGS) entry which is preliminary data.</text>
</comment>
<comment type="subcellular location">
    <subcellularLocation>
        <location evidence="2">Cytoplasm</location>
    </subcellularLocation>
</comment>
<dbReference type="InterPro" id="IPR012340">
    <property type="entry name" value="NA-bd_OB-fold"/>
</dbReference>
<dbReference type="InterPro" id="IPR051270">
    <property type="entry name" value="Tyrosine-tRNA_ligase_regulator"/>
</dbReference>
<evidence type="ECO:0000256" key="6">
    <source>
        <dbReference type="ARBA" id="ARBA00022490"/>
    </source>
</evidence>
<evidence type="ECO:0000256" key="15">
    <source>
        <dbReference type="ARBA" id="ARBA00047364"/>
    </source>
</evidence>
<accession>X0TSQ7</accession>
<evidence type="ECO:0000256" key="5">
    <source>
        <dbReference type="ARBA" id="ARBA00018753"/>
    </source>
</evidence>
<proteinExistence type="predicted"/>
<evidence type="ECO:0000256" key="11">
    <source>
        <dbReference type="ARBA" id="ARBA00022884"/>
    </source>
</evidence>
<dbReference type="GO" id="GO:0000049">
    <property type="term" value="F:tRNA binding"/>
    <property type="evidence" value="ECO:0007669"/>
    <property type="project" value="UniProtKB-KW"/>
</dbReference>
<dbReference type="GO" id="GO:0005737">
    <property type="term" value="C:cytoplasm"/>
    <property type="evidence" value="ECO:0007669"/>
    <property type="project" value="UniProtKB-SubCell"/>
</dbReference>
<dbReference type="GO" id="GO:0005524">
    <property type="term" value="F:ATP binding"/>
    <property type="evidence" value="ECO:0007669"/>
    <property type="project" value="UniProtKB-KW"/>
</dbReference>
<comment type="function">
    <text evidence="1">Is required not only for elongation of protein synthesis but also for the initiation of all mRNA translation through initiator tRNA(fMet) aminoacylation.</text>
</comment>
<evidence type="ECO:0000256" key="9">
    <source>
        <dbReference type="ARBA" id="ARBA00022741"/>
    </source>
</evidence>
<keyword evidence="7" id="KW-0820">tRNA-binding</keyword>
<dbReference type="GO" id="GO:0006412">
    <property type="term" value="P:translation"/>
    <property type="evidence" value="ECO:0007669"/>
    <property type="project" value="UniProtKB-KW"/>
</dbReference>